<comment type="caution">
    <text evidence="3">The sequence shown here is derived from an EMBL/GenBank/DDBJ whole genome shotgun (WGS) entry which is preliminary data.</text>
</comment>
<dbReference type="OrthoDB" id="3944237at2759"/>
<reference evidence="3" key="1">
    <citation type="journal article" date="2020" name="Mol. Plant Microbe Interact.">
        <title>Genome Sequence of the Biocontrol Agent Coniothyrium minitans strain Conio (IMI 134523).</title>
        <authorList>
            <person name="Patel D."/>
            <person name="Shittu T.A."/>
            <person name="Baroncelli R."/>
            <person name="Muthumeenakshi S."/>
            <person name="Osborne T.H."/>
            <person name="Janganan T.K."/>
            <person name="Sreenivasaprasad S."/>
        </authorList>
    </citation>
    <scope>NUCLEOTIDE SEQUENCE</scope>
    <source>
        <strain evidence="3">Conio</strain>
    </source>
</reference>
<dbReference type="InterPro" id="IPR008906">
    <property type="entry name" value="HATC_C_dom"/>
</dbReference>
<dbReference type="Proteomes" id="UP000756921">
    <property type="component" value="Unassembled WGS sequence"/>
</dbReference>
<proteinExistence type="predicted"/>
<evidence type="ECO:0000259" key="2">
    <source>
        <dbReference type="Pfam" id="PF05699"/>
    </source>
</evidence>
<dbReference type="SUPFAM" id="SSF53098">
    <property type="entry name" value="Ribonuclease H-like"/>
    <property type="match status" value="1"/>
</dbReference>
<organism evidence="3 4">
    <name type="scientific">Paraphaeosphaeria minitans</name>
    <dbReference type="NCBI Taxonomy" id="565426"/>
    <lineage>
        <taxon>Eukaryota</taxon>
        <taxon>Fungi</taxon>
        <taxon>Dikarya</taxon>
        <taxon>Ascomycota</taxon>
        <taxon>Pezizomycotina</taxon>
        <taxon>Dothideomycetes</taxon>
        <taxon>Pleosporomycetidae</taxon>
        <taxon>Pleosporales</taxon>
        <taxon>Massarineae</taxon>
        <taxon>Didymosphaeriaceae</taxon>
        <taxon>Paraphaeosphaeria</taxon>
    </lineage>
</organism>
<gene>
    <name evidence="3" type="ORF">PMIN01_11811</name>
</gene>
<keyword evidence="4" id="KW-1185">Reference proteome</keyword>
<evidence type="ECO:0000256" key="1">
    <source>
        <dbReference type="SAM" id="MobiDB-lite"/>
    </source>
</evidence>
<feature type="region of interest" description="Disordered" evidence="1">
    <location>
        <begin position="130"/>
        <end position="150"/>
    </location>
</feature>
<dbReference type="AlphaFoldDB" id="A0A9P6KJY3"/>
<name>A0A9P6KJY3_9PLEO</name>
<sequence length="150" mass="17350">MWVDDHLLTGKKSHKRQKRTSQLDEYFDSLYDDKLAASPSPDLYNLMQDLHRWWVDVGQTRFPVIYKMAMDHLSVPATSCDCERTITCDRSLLSSSVVEALQLQNNWLRRSAVSSYLTRLSDHVVKKDARQNIQPAGDDEDIYHDPKPPS</sequence>
<protein>
    <submittedName>
        <fullName evidence="3">Transposase-like protein</fullName>
    </submittedName>
</protein>
<accession>A0A9P6KJY3</accession>
<dbReference type="InterPro" id="IPR012337">
    <property type="entry name" value="RNaseH-like_sf"/>
</dbReference>
<dbReference type="Pfam" id="PF05699">
    <property type="entry name" value="Dimer_Tnp_hAT"/>
    <property type="match status" value="1"/>
</dbReference>
<evidence type="ECO:0000313" key="4">
    <source>
        <dbReference type="Proteomes" id="UP000756921"/>
    </source>
</evidence>
<evidence type="ECO:0000313" key="3">
    <source>
        <dbReference type="EMBL" id="KAF9729878.1"/>
    </source>
</evidence>
<dbReference type="GO" id="GO:0046983">
    <property type="term" value="F:protein dimerization activity"/>
    <property type="evidence" value="ECO:0007669"/>
    <property type="project" value="InterPro"/>
</dbReference>
<feature type="domain" description="HAT C-terminal dimerisation" evidence="2">
    <location>
        <begin position="49"/>
        <end position="108"/>
    </location>
</feature>
<dbReference type="EMBL" id="WJXW01000015">
    <property type="protein sequence ID" value="KAF9729878.1"/>
    <property type="molecule type" value="Genomic_DNA"/>
</dbReference>